<evidence type="ECO:0000259" key="8">
    <source>
        <dbReference type="Pfam" id="PF07559"/>
    </source>
</evidence>
<evidence type="ECO:0000256" key="1">
    <source>
        <dbReference type="ARBA" id="ARBA00004117"/>
    </source>
</evidence>
<protein>
    <recommendedName>
        <fullName evidence="3 5">Flagellar hook protein FlgE</fullName>
    </recommendedName>
</protein>
<dbReference type="InterPro" id="IPR037925">
    <property type="entry name" value="FlgE/F/G-like"/>
</dbReference>
<comment type="function">
    <text evidence="5">A flexible structure which links the flagellar filament to the drive apparatus in the basal body.</text>
</comment>
<keyword evidence="4 5" id="KW-0975">Bacterial flagellum</keyword>
<dbReference type="SUPFAM" id="SSF117143">
    <property type="entry name" value="Flagellar hook protein flgE"/>
    <property type="match status" value="1"/>
</dbReference>
<feature type="domain" description="Flagellar basal-body/hook protein C-terminal" evidence="7">
    <location>
        <begin position="383"/>
        <end position="425"/>
    </location>
</feature>
<dbReference type="Pfam" id="PF06429">
    <property type="entry name" value="Flg_bbr_C"/>
    <property type="match status" value="1"/>
</dbReference>
<evidence type="ECO:0000313" key="10">
    <source>
        <dbReference type="EMBL" id="CAE78193.1"/>
    </source>
</evidence>
<reference evidence="10 11" key="1">
    <citation type="journal article" date="2004" name="Science">
        <title>A predator unmasked: life cycle of Bdellovibrio bacteriovorus from a genomic perspective.</title>
        <authorList>
            <person name="Rendulic S."/>
            <person name="Jagtap P."/>
            <person name="Rosinus A."/>
            <person name="Eppinger M."/>
            <person name="Baar C."/>
            <person name="Lanz C."/>
            <person name="Keller H."/>
            <person name="Lambert C."/>
            <person name="Evans K.J."/>
            <person name="Goesmann A."/>
            <person name="Meyer F."/>
            <person name="Sockett R.E."/>
            <person name="Schuster S.C."/>
        </authorList>
    </citation>
    <scope>NUCLEOTIDE SEQUENCE [LARGE SCALE GENOMIC DNA]</scope>
    <source>
        <strain evidence="11">ATCC 15356 / DSM 50701 / NCIMB 9529 / HD100</strain>
    </source>
</reference>
<dbReference type="Pfam" id="PF00460">
    <property type="entry name" value="Flg_bb_rod"/>
    <property type="match status" value="1"/>
</dbReference>
<dbReference type="GO" id="GO:0071978">
    <property type="term" value="P:bacterial-type flagellum-dependent swarming motility"/>
    <property type="evidence" value="ECO:0007669"/>
    <property type="project" value="TreeGrafter"/>
</dbReference>
<feature type="domain" description="Flagellar hook protein FlgE/F/G-like D1" evidence="9">
    <location>
        <begin position="88"/>
        <end position="148"/>
    </location>
</feature>
<dbReference type="GeneID" id="93014211"/>
<dbReference type="GO" id="GO:0009424">
    <property type="term" value="C:bacterial-type flagellum hook"/>
    <property type="evidence" value="ECO:0007669"/>
    <property type="project" value="TreeGrafter"/>
</dbReference>
<dbReference type="Pfam" id="PF22692">
    <property type="entry name" value="LlgE_F_G_D1"/>
    <property type="match status" value="1"/>
</dbReference>
<evidence type="ECO:0000259" key="7">
    <source>
        <dbReference type="Pfam" id="PF06429"/>
    </source>
</evidence>
<dbReference type="NCBIfam" id="TIGR03506">
    <property type="entry name" value="FlgEFG_subfam"/>
    <property type="match status" value="1"/>
</dbReference>
<dbReference type="InterPro" id="IPR019776">
    <property type="entry name" value="Flagellar_basal_body_rod_CS"/>
</dbReference>
<dbReference type="PROSITE" id="PS00588">
    <property type="entry name" value="FLAGELLA_BB_ROD"/>
    <property type="match status" value="1"/>
</dbReference>
<dbReference type="eggNOG" id="COG1749">
    <property type="taxonomic scope" value="Bacteria"/>
</dbReference>
<sequence>MGILSSLYTGVSGMTAQGEALGVIGDNIANANTIGFKASRAEFQDIISKNLKGIVGGNQIGRGVKIGAVNPILSQGNIDATEKVTDLAISGDGYFKVKGSDGESYTRDGSFHFDREGYLVTNDNQRVQGFSTDEKGNIVNKMTDIKFPRALIPAKATKELKLDLNLDSRMEPTKKFDPADPYSTSHYSTGVEMYDSQGNKHLVSFFFNKVNDREWEFKGLVDGKEITGGEEGKMSEVAAGKLMFTVDGKLDSQETTSTNFNFKGGALQDQQVKLNFGDAIKDGGKGLDGTKQYGKNSDLISWHQDGAAAGTITGLSFNDEGTLTAVYSNGQANDLAQIALAKFENPEALFKVGNNRLKESRDSGTASVGAPGAAGRGKLFAKSLERSTVDLATEFVNMIQNQRGFQANAKTITTTDELLNEVIQLKR</sequence>
<dbReference type="PANTHER" id="PTHR30435">
    <property type="entry name" value="FLAGELLAR PROTEIN"/>
    <property type="match status" value="1"/>
</dbReference>
<dbReference type="PANTHER" id="PTHR30435:SF1">
    <property type="entry name" value="FLAGELLAR HOOK PROTEIN FLGE"/>
    <property type="match status" value="1"/>
</dbReference>
<dbReference type="InterPro" id="IPR053967">
    <property type="entry name" value="LlgE_F_G-like_D1"/>
</dbReference>
<evidence type="ECO:0000256" key="3">
    <source>
        <dbReference type="ARBA" id="ARBA00019015"/>
    </source>
</evidence>
<dbReference type="InterPro" id="IPR037058">
    <property type="entry name" value="Falgellar_hook_FlgE_sf"/>
</dbReference>
<evidence type="ECO:0000259" key="9">
    <source>
        <dbReference type="Pfam" id="PF22692"/>
    </source>
</evidence>
<dbReference type="HOGENOM" id="CLU_013687_2_4_7"/>
<evidence type="ECO:0000313" key="11">
    <source>
        <dbReference type="Proteomes" id="UP000008080"/>
    </source>
</evidence>
<dbReference type="InterPro" id="IPR001444">
    <property type="entry name" value="Flag_bb_rod_N"/>
</dbReference>
<dbReference type="Pfam" id="PF07559">
    <property type="entry name" value="FlgE_D2"/>
    <property type="match status" value="1"/>
</dbReference>
<name>Q6MHY9_BDEBA</name>
<feature type="domain" description="Flagellar basal body rod protein N-terminal" evidence="6">
    <location>
        <begin position="7"/>
        <end position="37"/>
    </location>
</feature>
<evidence type="ECO:0000256" key="4">
    <source>
        <dbReference type="ARBA" id="ARBA00023143"/>
    </source>
</evidence>
<gene>
    <name evidence="10" type="primary">flgE</name>
    <name evidence="10" type="ordered locus">Bd3395</name>
</gene>
<keyword evidence="11" id="KW-1185">Reference proteome</keyword>
<dbReference type="AlphaFoldDB" id="Q6MHY9"/>
<dbReference type="EMBL" id="BX842655">
    <property type="protein sequence ID" value="CAE78193.1"/>
    <property type="molecule type" value="Genomic_DNA"/>
</dbReference>
<feature type="domain" description="Flagellar hook protein FlgE D2" evidence="8">
    <location>
        <begin position="165"/>
        <end position="306"/>
    </location>
</feature>
<dbReference type="STRING" id="264462.Bd3395"/>
<organism evidence="10 11">
    <name type="scientific">Bdellovibrio bacteriovorus (strain ATCC 15356 / DSM 50701 / NCIMB 9529 / HD100)</name>
    <dbReference type="NCBI Taxonomy" id="264462"/>
    <lineage>
        <taxon>Bacteria</taxon>
        <taxon>Pseudomonadati</taxon>
        <taxon>Bdellovibrionota</taxon>
        <taxon>Bdellovibrionia</taxon>
        <taxon>Bdellovibrionales</taxon>
        <taxon>Pseudobdellovibrionaceae</taxon>
        <taxon>Bdellovibrio</taxon>
    </lineage>
</organism>
<comment type="subcellular location">
    <subcellularLocation>
        <location evidence="1 5">Bacterial flagellum basal body</location>
    </subcellularLocation>
</comment>
<dbReference type="InterPro" id="IPR011491">
    <property type="entry name" value="FlgE_D2"/>
</dbReference>
<proteinExistence type="inferred from homology"/>
<dbReference type="RefSeq" id="WP_011165731.1">
    <property type="nucleotide sequence ID" value="NC_005363.1"/>
</dbReference>
<evidence type="ECO:0000256" key="5">
    <source>
        <dbReference type="RuleBase" id="RU362116"/>
    </source>
</evidence>
<evidence type="ECO:0000256" key="2">
    <source>
        <dbReference type="ARBA" id="ARBA00009677"/>
    </source>
</evidence>
<comment type="similarity">
    <text evidence="2 5">Belongs to the flagella basal body rod proteins family.</text>
</comment>
<evidence type="ECO:0000259" key="6">
    <source>
        <dbReference type="Pfam" id="PF00460"/>
    </source>
</evidence>
<dbReference type="GO" id="GO:0009425">
    <property type="term" value="C:bacterial-type flagellum basal body"/>
    <property type="evidence" value="ECO:0007669"/>
    <property type="project" value="UniProtKB-SubCell"/>
</dbReference>
<accession>Q6MHY9</accession>
<dbReference type="Proteomes" id="UP000008080">
    <property type="component" value="Chromosome"/>
</dbReference>
<dbReference type="Gene3D" id="2.60.98.20">
    <property type="entry name" value="Flagellar hook protein FlgE"/>
    <property type="match status" value="1"/>
</dbReference>
<dbReference type="GO" id="GO:0005829">
    <property type="term" value="C:cytosol"/>
    <property type="evidence" value="ECO:0007669"/>
    <property type="project" value="TreeGrafter"/>
</dbReference>
<dbReference type="InterPro" id="IPR010930">
    <property type="entry name" value="Flg_bb/hook_C_dom"/>
</dbReference>
<dbReference type="InterPro" id="IPR020013">
    <property type="entry name" value="Flagellar_FlgE/F/G"/>
</dbReference>
<dbReference type="KEGG" id="bba:Bd3395"/>